<keyword evidence="2 3" id="KW-0694">RNA-binding</keyword>
<dbReference type="InterPro" id="IPR000504">
    <property type="entry name" value="RRM_dom"/>
</dbReference>
<dbReference type="OrthoDB" id="431068at2759"/>
<dbReference type="Gene3D" id="3.30.70.330">
    <property type="match status" value="3"/>
</dbReference>
<keyword evidence="1" id="KW-0677">Repeat</keyword>
<dbReference type="InterPro" id="IPR012677">
    <property type="entry name" value="Nucleotide-bd_a/b_plait_sf"/>
</dbReference>
<organism evidence="5 6">
    <name type="scientific">Macrostomum lignano</name>
    <dbReference type="NCBI Taxonomy" id="282301"/>
    <lineage>
        <taxon>Eukaryota</taxon>
        <taxon>Metazoa</taxon>
        <taxon>Spiralia</taxon>
        <taxon>Lophotrochozoa</taxon>
        <taxon>Platyhelminthes</taxon>
        <taxon>Rhabditophora</taxon>
        <taxon>Macrostomorpha</taxon>
        <taxon>Macrostomida</taxon>
        <taxon>Macrostomidae</taxon>
        <taxon>Macrostomum</taxon>
    </lineage>
</organism>
<dbReference type="SMART" id="SM00360">
    <property type="entry name" value="RRM"/>
    <property type="match status" value="2"/>
</dbReference>
<feature type="domain" description="RRM" evidence="4">
    <location>
        <begin position="302"/>
        <end position="376"/>
    </location>
</feature>
<gene>
    <name evidence="5" type="ORF">BOX15_Mlig015288g2</name>
</gene>
<dbReference type="STRING" id="282301.A0A267GN51"/>
<accession>A0A267GN51</accession>
<dbReference type="Proteomes" id="UP000215902">
    <property type="component" value="Unassembled WGS sequence"/>
</dbReference>
<dbReference type="EMBL" id="NIVC01000230">
    <property type="protein sequence ID" value="PAA87455.1"/>
    <property type="molecule type" value="Genomic_DNA"/>
</dbReference>
<protein>
    <recommendedName>
        <fullName evidence="4">RRM domain-containing protein</fullName>
    </recommendedName>
</protein>
<evidence type="ECO:0000313" key="5">
    <source>
        <dbReference type="EMBL" id="PAA87455.1"/>
    </source>
</evidence>
<evidence type="ECO:0000256" key="2">
    <source>
        <dbReference type="ARBA" id="ARBA00022884"/>
    </source>
</evidence>
<dbReference type="SUPFAM" id="SSF54928">
    <property type="entry name" value="RNA-binding domain, RBD"/>
    <property type="match status" value="2"/>
</dbReference>
<dbReference type="Pfam" id="PF00076">
    <property type="entry name" value="RRM_1"/>
    <property type="match status" value="2"/>
</dbReference>
<evidence type="ECO:0000256" key="1">
    <source>
        <dbReference type="ARBA" id="ARBA00022737"/>
    </source>
</evidence>
<dbReference type="PANTHER" id="PTHR13976">
    <property type="entry name" value="HETEROGENEOUS NUCLEAR RIBONUCLEOPROTEIN-RELATED"/>
    <property type="match status" value="1"/>
</dbReference>
<evidence type="ECO:0000259" key="4">
    <source>
        <dbReference type="PROSITE" id="PS50102"/>
    </source>
</evidence>
<evidence type="ECO:0000256" key="3">
    <source>
        <dbReference type="PROSITE-ProRule" id="PRU00176"/>
    </source>
</evidence>
<dbReference type="InterPro" id="IPR050666">
    <property type="entry name" value="ESRP"/>
</dbReference>
<sequence>DVCLAAPAEVASGPELLIPTLQLVHHHQQATMTDSHAQDDSDDIAESAVVRLRGVPYKATVADIEEFFSSRLRGCQPASVHIVYNVRGLSAGQAFVEFVDPGEAEAALSLNKQYIGHRYVEIFPSNLAEMKRTLHQQSPQPAAKRSSRKATPVVKLTGLPESAAAHAAVLQTLLSCCPGVRIAPDGLLLVFDRFQQFTGCAFVQLLGAEDARLVLDTLAAGGDSVRELTASLSSSREAYREANRQHLLAGHDYSTGPFGEGGLDPNDLSDCCDIEDSDPIEESEPTSFGSIRQRDASPSLLHGVRVRGLPWSANDTDLAEFFAPLKPCLATVARSADGRSLGTGTASFYTAEDAQAAVLNCHKKLMGERYIEVYKQ</sequence>
<dbReference type="GO" id="GO:0003723">
    <property type="term" value="F:RNA binding"/>
    <property type="evidence" value="ECO:0007669"/>
    <property type="project" value="UniProtKB-UniRule"/>
</dbReference>
<dbReference type="InterPro" id="IPR035979">
    <property type="entry name" value="RBD_domain_sf"/>
</dbReference>
<proteinExistence type="predicted"/>
<reference evidence="5 6" key="1">
    <citation type="submission" date="2017-06" db="EMBL/GenBank/DDBJ databases">
        <title>A platform for efficient transgenesis in Macrostomum lignano, a flatworm model organism for stem cell research.</title>
        <authorList>
            <person name="Berezikov E."/>
        </authorList>
    </citation>
    <scope>NUCLEOTIDE SEQUENCE [LARGE SCALE GENOMIC DNA]</scope>
    <source>
        <strain evidence="5">DV1</strain>
        <tissue evidence="5">Whole organism</tissue>
    </source>
</reference>
<evidence type="ECO:0000313" key="6">
    <source>
        <dbReference type="Proteomes" id="UP000215902"/>
    </source>
</evidence>
<dbReference type="CDD" id="cd12254">
    <property type="entry name" value="RRM_hnRNPH_ESRPs_RBM12_like"/>
    <property type="match status" value="1"/>
</dbReference>
<name>A0A267GN51_9PLAT</name>
<feature type="non-terminal residue" evidence="5">
    <location>
        <position position="1"/>
    </location>
</feature>
<feature type="domain" description="RRM" evidence="4">
    <location>
        <begin position="48"/>
        <end position="127"/>
    </location>
</feature>
<comment type="caution">
    <text evidence="5">The sequence shown here is derived from an EMBL/GenBank/DDBJ whole genome shotgun (WGS) entry which is preliminary data.</text>
</comment>
<dbReference type="AlphaFoldDB" id="A0A267GN51"/>
<keyword evidence="6" id="KW-1185">Reference proteome</keyword>
<dbReference type="PROSITE" id="PS50102">
    <property type="entry name" value="RRM"/>
    <property type="match status" value="2"/>
</dbReference>